<evidence type="ECO:0000256" key="1">
    <source>
        <dbReference type="SAM" id="Phobius"/>
    </source>
</evidence>
<dbReference type="Proteomes" id="UP000469215">
    <property type="component" value="Unassembled WGS sequence"/>
</dbReference>
<dbReference type="AlphaFoldDB" id="A0A6N9H4M0"/>
<dbReference type="Pfam" id="PF14145">
    <property type="entry name" value="YrhK"/>
    <property type="match status" value="1"/>
</dbReference>
<evidence type="ECO:0000259" key="2">
    <source>
        <dbReference type="Pfam" id="PF14145"/>
    </source>
</evidence>
<organism evidence="3 4">
    <name type="scientific">Brevibacterium rongguiense</name>
    <dbReference type="NCBI Taxonomy" id="2695267"/>
    <lineage>
        <taxon>Bacteria</taxon>
        <taxon>Bacillati</taxon>
        <taxon>Actinomycetota</taxon>
        <taxon>Actinomycetes</taxon>
        <taxon>Micrococcales</taxon>
        <taxon>Brevibacteriaceae</taxon>
        <taxon>Brevibacterium</taxon>
    </lineage>
</organism>
<name>A0A6N9H4M0_9MICO</name>
<dbReference type="EMBL" id="WWEQ01000004">
    <property type="protein sequence ID" value="MYM18716.1"/>
    <property type="molecule type" value="Genomic_DNA"/>
</dbReference>
<comment type="caution">
    <text evidence="3">The sequence shown here is derived from an EMBL/GenBank/DDBJ whole genome shotgun (WGS) entry which is preliminary data.</text>
</comment>
<evidence type="ECO:0000313" key="4">
    <source>
        <dbReference type="Proteomes" id="UP000469215"/>
    </source>
</evidence>
<feature type="domain" description="YrhK" evidence="2">
    <location>
        <begin position="21"/>
        <end position="76"/>
    </location>
</feature>
<evidence type="ECO:0000313" key="3">
    <source>
        <dbReference type="EMBL" id="MYM18716.1"/>
    </source>
</evidence>
<keyword evidence="1" id="KW-0472">Membrane</keyword>
<feature type="transmembrane region" description="Helical" evidence="1">
    <location>
        <begin position="23"/>
        <end position="45"/>
    </location>
</feature>
<sequence length="94" mass="10911">METTPQETTVRVGHHELVIRRRYALLSIGNDILIGLWFLIGSFFFFSEKLIFLGTCLFVIGSVEMLVRPLIRLARQLHIQRIRGTAPEHATWDF</sequence>
<protein>
    <recommendedName>
        <fullName evidence="2">YrhK domain-containing protein</fullName>
    </recommendedName>
</protein>
<feature type="transmembrane region" description="Helical" evidence="1">
    <location>
        <begin position="51"/>
        <end position="71"/>
    </location>
</feature>
<keyword evidence="1" id="KW-1133">Transmembrane helix</keyword>
<reference evidence="3 4" key="1">
    <citation type="submission" date="2020-01" db="EMBL/GenBank/DDBJ databases">
        <authorList>
            <person name="Deng T."/>
        </authorList>
    </citation>
    <scope>NUCLEOTIDE SEQUENCE [LARGE SCALE GENOMIC DNA]</scope>
    <source>
        <strain evidence="3 4">5221</strain>
    </source>
</reference>
<accession>A0A6N9H4M0</accession>
<keyword evidence="4" id="KW-1185">Reference proteome</keyword>
<gene>
    <name evidence="3" type="ORF">GSY69_01660</name>
</gene>
<dbReference type="InterPro" id="IPR025424">
    <property type="entry name" value="YrhK_domain"/>
</dbReference>
<proteinExistence type="predicted"/>
<keyword evidence="1" id="KW-0812">Transmembrane</keyword>